<keyword evidence="3" id="KW-1185">Reference proteome</keyword>
<dbReference type="GO" id="GO:0007346">
    <property type="term" value="P:regulation of mitotic cell cycle"/>
    <property type="evidence" value="ECO:0007669"/>
    <property type="project" value="InterPro"/>
</dbReference>
<dbReference type="EMBL" id="JAXUIC010000001">
    <property type="protein sequence ID" value="KAK4607392.1"/>
    <property type="molecule type" value="Genomic_DNA"/>
</dbReference>
<evidence type="ECO:0000313" key="2">
    <source>
        <dbReference type="EMBL" id="KAK4607392.1"/>
    </source>
</evidence>
<dbReference type="AlphaFoldDB" id="A0AAN7JE03"/>
<evidence type="ECO:0000313" key="3">
    <source>
        <dbReference type="Proteomes" id="UP001324115"/>
    </source>
</evidence>
<sequence>MATLRFEQKNLSIRNKNFDGANVDGKENGLKKPVSNQRNRKALNDITNISSNIRIETKKNVPKEEGLSILEPCSTSKHQEANVDGKVSGLKKAVTKKGDCKALNDSTNKLSNIRIEDKDVAQEKFLHDHSKCIESRQKSGMNSFDLDLVLPGHKHEHGHDSGCTTKHQESEKAKADPYNPCCDPEQVESREAGLSSTDQTSPPWSPSNSDSSVSTPFALEYEDVDFKLEDEDS</sequence>
<proteinExistence type="predicted"/>
<comment type="caution">
    <text evidence="2">The sequence shown here is derived from an EMBL/GenBank/DDBJ whole genome shotgun (WGS) entry which is preliminary data.</text>
</comment>
<dbReference type="Proteomes" id="UP001324115">
    <property type="component" value="Unassembled WGS sequence"/>
</dbReference>
<feature type="region of interest" description="Disordered" evidence="1">
    <location>
        <begin position="152"/>
        <end position="233"/>
    </location>
</feature>
<name>A0AAN7JE03_QUERU</name>
<evidence type="ECO:0000256" key="1">
    <source>
        <dbReference type="SAM" id="MobiDB-lite"/>
    </source>
</evidence>
<feature type="compositionally biased region" description="Acidic residues" evidence="1">
    <location>
        <begin position="220"/>
        <end position="233"/>
    </location>
</feature>
<dbReference type="PANTHER" id="PTHR35125">
    <property type="entry name" value="NEURON NAVIGATOR 1-LIKE-RELATED"/>
    <property type="match status" value="1"/>
</dbReference>
<organism evidence="2 3">
    <name type="scientific">Quercus rubra</name>
    <name type="common">Northern red oak</name>
    <name type="synonym">Quercus borealis</name>
    <dbReference type="NCBI Taxonomy" id="3512"/>
    <lineage>
        <taxon>Eukaryota</taxon>
        <taxon>Viridiplantae</taxon>
        <taxon>Streptophyta</taxon>
        <taxon>Embryophyta</taxon>
        <taxon>Tracheophyta</taxon>
        <taxon>Spermatophyta</taxon>
        <taxon>Magnoliopsida</taxon>
        <taxon>eudicotyledons</taxon>
        <taxon>Gunneridae</taxon>
        <taxon>Pentapetalae</taxon>
        <taxon>rosids</taxon>
        <taxon>fabids</taxon>
        <taxon>Fagales</taxon>
        <taxon>Fagaceae</taxon>
        <taxon>Quercus</taxon>
    </lineage>
</organism>
<feature type="compositionally biased region" description="Low complexity" evidence="1">
    <location>
        <begin position="206"/>
        <end position="216"/>
    </location>
</feature>
<dbReference type="PANTHER" id="PTHR35125:SF1">
    <property type="entry name" value="PROTEIN PATRONUS 2"/>
    <property type="match status" value="1"/>
</dbReference>
<feature type="compositionally biased region" description="Basic and acidic residues" evidence="1">
    <location>
        <begin position="166"/>
        <end position="175"/>
    </location>
</feature>
<gene>
    <name evidence="2" type="ORF">RGQ29_001293</name>
</gene>
<dbReference type="InterPro" id="IPR039326">
    <property type="entry name" value="Patronus"/>
</dbReference>
<protein>
    <submittedName>
        <fullName evidence="2">Uncharacterized protein</fullName>
    </submittedName>
</protein>
<reference evidence="2 3" key="1">
    <citation type="journal article" date="2023" name="G3 (Bethesda)">
        <title>A haplotype-resolved chromosome-scale genome for Quercus rubra L. provides insights into the genetics of adaptive traits for red oak species.</title>
        <authorList>
            <person name="Kapoor B."/>
            <person name="Jenkins J."/>
            <person name="Schmutz J."/>
            <person name="Zhebentyayeva T."/>
            <person name="Kuelheim C."/>
            <person name="Coggeshall M."/>
            <person name="Heim C."/>
            <person name="Lasky J.R."/>
            <person name="Leites L."/>
            <person name="Islam-Faridi N."/>
            <person name="Romero-Severson J."/>
            <person name="DeLeo V.L."/>
            <person name="Lucas S.M."/>
            <person name="Lazic D."/>
            <person name="Gailing O."/>
            <person name="Carlson J."/>
            <person name="Staton M."/>
        </authorList>
    </citation>
    <scope>NUCLEOTIDE SEQUENCE [LARGE SCALE GENOMIC DNA]</scope>
    <source>
        <strain evidence="2">Pseudo-F2</strain>
    </source>
</reference>
<accession>A0AAN7JE03</accession>